<feature type="chain" id="PRO_5047301955" evidence="1">
    <location>
        <begin position="25"/>
        <end position="175"/>
    </location>
</feature>
<sequence length="175" mass="20045">MIKKFLFLLFSIVLLAALPDMVMAAERPIQFYVKNEKVNEVKPIVKDGITYVPAQEMFELLGYKTSFDAKNLEISTVINGSELILWAGDDIVEFNDRIYYLDDPIPIINGQVYLYLRLVGYLAEYSIDYDRENSTIKMKPYGYGEDAAVKKLLTQYLETPRPALLTSDNPERGLL</sequence>
<gene>
    <name evidence="3" type="ORF">ACE3NQ_09205</name>
</gene>
<feature type="signal peptide" evidence="1">
    <location>
        <begin position="1"/>
        <end position="24"/>
    </location>
</feature>
<protein>
    <submittedName>
        <fullName evidence="3">Copper amine oxidase N-terminal domain-containing protein</fullName>
    </submittedName>
</protein>
<evidence type="ECO:0000313" key="4">
    <source>
        <dbReference type="Proteomes" id="UP001580407"/>
    </source>
</evidence>
<reference evidence="3 4" key="1">
    <citation type="submission" date="2024-09" db="EMBL/GenBank/DDBJ databases">
        <authorList>
            <person name="Ruan L."/>
        </authorList>
    </citation>
    <scope>NUCLEOTIDE SEQUENCE [LARGE SCALE GENOMIC DNA]</scope>
    <source>
        <strain evidence="3 4">D33</strain>
    </source>
</reference>
<dbReference type="EMBL" id="JBHILM010000008">
    <property type="protein sequence ID" value="MFB5681086.1"/>
    <property type="molecule type" value="Genomic_DNA"/>
</dbReference>
<keyword evidence="4" id="KW-1185">Reference proteome</keyword>
<comment type="caution">
    <text evidence="3">The sequence shown here is derived from an EMBL/GenBank/DDBJ whole genome shotgun (WGS) entry which is preliminary data.</text>
</comment>
<dbReference type="SUPFAM" id="SSF55383">
    <property type="entry name" value="Copper amine oxidase, domain N"/>
    <property type="match status" value="1"/>
</dbReference>
<dbReference type="RefSeq" id="WP_375524876.1">
    <property type="nucleotide sequence ID" value="NZ_JBHILM010000008.1"/>
</dbReference>
<dbReference type="InterPro" id="IPR012854">
    <property type="entry name" value="Cu_amine_oxidase-like_N"/>
</dbReference>
<keyword evidence="1" id="KW-0732">Signal</keyword>
<evidence type="ECO:0000256" key="1">
    <source>
        <dbReference type="SAM" id="SignalP"/>
    </source>
</evidence>
<evidence type="ECO:0000313" key="3">
    <source>
        <dbReference type="EMBL" id="MFB5681086.1"/>
    </source>
</evidence>
<dbReference type="Proteomes" id="UP001580407">
    <property type="component" value="Unassembled WGS sequence"/>
</dbReference>
<evidence type="ECO:0000259" key="2">
    <source>
        <dbReference type="Pfam" id="PF07833"/>
    </source>
</evidence>
<dbReference type="Gene3D" id="3.30.457.10">
    <property type="entry name" value="Copper amine oxidase-like, N-terminal domain"/>
    <property type="match status" value="1"/>
</dbReference>
<accession>A0ABV5B951</accession>
<dbReference type="Pfam" id="PF07833">
    <property type="entry name" value="Cu_amine_oxidN1"/>
    <property type="match status" value="1"/>
</dbReference>
<organism evidence="3 4">
    <name type="scientific">Paenibacillus terreus</name>
    <dbReference type="NCBI Taxonomy" id="1387834"/>
    <lineage>
        <taxon>Bacteria</taxon>
        <taxon>Bacillati</taxon>
        <taxon>Bacillota</taxon>
        <taxon>Bacilli</taxon>
        <taxon>Bacillales</taxon>
        <taxon>Paenibacillaceae</taxon>
        <taxon>Paenibacillus</taxon>
    </lineage>
</organism>
<feature type="domain" description="Copper amine oxidase-like N-terminal" evidence="2">
    <location>
        <begin position="33"/>
        <end position="137"/>
    </location>
</feature>
<proteinExistence type="predicted"/>
<dbReference type="InterPro" id="IPR036582">
    <property type="entry name" value="Mao_N_sf"/>
</dbReference>
<name>A0ABV5B951_9BACL</name>